<keyword evidence="11" id="KW-1185">Reference proteome</keyword>
<protein>
    <recommendedName>
        <fullName evidence="4 8">GDP-mannose 4,6-dehydratase</fullName>
        <ecNumber evidence="4 8">4.2.1.47</ecNumber>
    </recommendedName>
    <alternativeName>
        <fullName evidence="8">GDP-D-mannose dehydratase</fullName>
    </alternativeName>
</protein>
<dbReference type="OrthoDB" id="9779041at2"/>
<dbReference type="EC" id="4.2.1.47" evidence="4 8"/>
<comment type="cofactor">
    <cofactor evidence="2 8">
        <name>NADP(+)</name>
        <dbReference type="ChEBI" id="CHEBI:58349"/>
    </cofactor>
</comment>
<dbReference type="CDD" id="cd05260">
    <property type="entry name" value="GDP_MD_SDR_e"/>
    <property type="match status" value="1"/>
</dbReference>
<proteinExistence type="inferred from homology"/>
<evidence type="ECO:0000259" key="9">
    <source>
        <dbReference type="Pfam" id="PF16363"/>
    </source>
</evidence>
<evidence type="ECO:0000256" key="6">
    <source>
        <dbReference type="ARBA" id="ARBA00023239"/>
    </source>
</evidence>
<keyword evidence="6 8" id="KW-0456">Lyase</keyword>
<evidence type="ECO:0000256" key="5">
    <source>
        <dbReference type="ARBA" id="ARBA00022458"/>
    </source>
</evidence>
<evidence type="ECO:0000256" key="8">
    <source>
        <dbReference type="HAMAP-Rule" id="MF_00955"/>
    </source>
</evidence>
<sequence length="372" mass="42020">MKKALITGITGQDGSYLTEFLLEKGYEVHGIKRRASLFNTQRVDHLYEDPHSGSSRMKLHYGDLSDTSNLTRLLRDIQPDEVYNLGAQSHVAVSFEAPEYTADVDAIGALRLLEAIRFLGLENKTRFYQASTSELYGLVQEIPQRETTPFYPRSPYAAAKLYAYWITVNYRESYGMYACNGILFNHESPRRGETFVTRKITRGLANIALGLEHCLYMGNIDSLRDWGHAKDYVRMQWMMLQQDQADDFVIATGKQYSVREFITWAAEDLGIVLEFSGRGVDEIATVAAVTGDMAPKVKVGDVIVRIDPRYFRPAEVDTLLGDPSKAKEKLGWVPEITAREMCAEMVSNDHKAARRFALLKEHGLELPVSLEG</sequence>
<dbReference type="GO" id="GO:0070401">
    <property type="term" value="F:NADP+ binding"/>
    <property type="evidence" value="ECO:0007669"/>
    <property type="project" value="UniProtKB-UniRule"/>
</dbReference>
<evidence type="ECO:0000256" key="7">
    <source>
        <dbReference type="ARBA" id="ARBA00059383"/>
    </source>
</evidence>
<comment type="function">
    <text evidence="7 8">Catalyzes the conversion of GDP-D-mannose to GDP-4-dehydro-6-deoxy-D-mannose.</text>
</comment>
<organism evidence="10 11">
    <name type="scientific">Martelella alba</name>
    <dbReference type="NCBI Taxonomy" id="2590451"/>
    <lineage>
        <taxon>Bacteria</taxon>
        <taxon>Pseudomonadati</taxon>
        <taxon>Pseudomonadota</taxon>
        <taxon>Alphaproteobacteria</taxon>
        <taxon>Hyphomicrobiales</taxon>
        <taxon>Aurantimonadaceae</taxon>
        <taxon>Martelella</taxon>
    </lineage>
</organism>
<dbReference type="EMBL" id="VHLG01000020">
    <property type="protein sequence ID" value="TPW27103.1"/>
    <property type="molecule type" value="Genomic_DNA"/>
</dbReference>
<evidence type="ECO:0000256" key="1">
    <source>
        <dbReference type="ARBA" id="ARBA00000188"/>
    </source>
</evidence>
<name>A0A506TYD5_9HYPH</name>
<evidence type="ECO:0000256" key="2">
    <source>
        <dbReference type="ARBA" id="ARBA00001937"/>
    </source>
</evidence>
<dbReference type="InterPro" id="IPR016040">
    <property type="entry name" value="NAD(P)-bd_dom"/>
</dbReference>
<comment type="catalytic activity">
    <reaction evidence="1 8">
        <text>GDP-alpha-D-mannose = GDP-4-dehydro-alpha-D-rhamnose + H2O</text>
        <dbReference type="Rhea" id="RHEA:23820"/>
        <dbReference type="ChEBI" id="CHEBI:15377"/>
        <dbReference type="ChEBI" id="CHEBI:57527"/>
        <dbReference type="ChEBI" id="CHEBI:57964"/>
        <dbReference type="EC" id="4.2.1.47"/>
    </reaction>
</comment>
<keyword evidence="8" id="KW-0521">NADP</keyword>
<comment type="caution">
    <text evidence="8">Lacks conserved residue(s) required for the propagation of feature annotation.</text>
</comment>
<comment type="caution">
    <text evidence="10">The sequence shown here is derived from an EMBL/GenBank/DDBJ whole genome shotgun (WGS) entry which is preliminary data.</text>
</comment>
<accession>A0A506TYD5</accession>
<evidence type="ECO:0000313" key="10">
    <source>
        <dbReference type="EMBL" id="TPW27103.1"/>
    </source>
</evidence>
<dbReference type="InterPro" id="IPR036291">
    <property type="entry name" value="NAD(P)-bd_dom_sf"/>
</dbReference>
<dbReference type="HAMAP" id="MF_00955">
    <property type="entry name" value="GDP_Man_dehydratase"/>
    <property type="match status" value="1"/>
</dbReference>
<comment type="similarity">
    <text evidence="3 8">Belongs to the NAD(P)-dependent epimerase/dehydratase family. GDP-mannose 4,6-dehydratase subfamily.</text>
</comment>
<evidence type="ECO:0000313" key="11">
    <source>
        <dbReference type="Proteomes" id="UP000318801"/>
    </source>
</evidence>
<dbReference type="InterPro" id="IPR006368">
    <property type="entry name" value="GDP_Man_deHydtase"/>
</dbReference>
<dbReference type="FunFam" id="3.40.50.720:FF:000924">
    <property type="entry name" value="GDP-mannose 4,6 dehydratase"/>
    <property type="match status" value="1"/>
</dbReference>
<dbReference type="SUPFAM" id="SSF51735">
    <property type="entry name" value="NAD(P)-binding Rossmann-fold domains"/>
    <property type="match status" value="1"/>
</dbReference>
<dbReference type="RefSeq" id="WP_141151031.1">
    <property type="nucleotide sequence ID" value="NZ_VHLG01000020.1"/>
</dbReference>
<dbReference type="Pfam" id="PF16363">
    <property type="entry name" value="GDP_Man_Dehyd"/>
    <property type="match status" value="1"/>
</dbReference>
<reference evidence="10 11" key="1">
    <citation type="submission" date="2019-06" db="EMBL/GenBank/DDBJ databases">
        <authorList>
            <person name="Li M."/>
        </authorList>
    </citation>
    <scope>NUCLEOTIDE SEQUENCE [LARGE SCALE GENOMIC DNA]</scope>
    <source>
        <strain evidence="10 11">BGMRC2036</strain>
    </source>
</reference>
<evidence type="ECO:0000256" key="4">
    <source>
        <dbReference type="ARBA" id="ARBA00011989"/>
    </source>
</evidence>
<feature type="domain" description="NAD(P)-binding" evidence="9">
    <location>
        <begin position="5"/>
        <end position="345"/>
    </location>
</feature>
<dbReference type="GO" id="GO:0008446">
    <property type="term" value="F:GDP-mannose 4,6-dehydratase activity"/>
    <property type="evidence" value="ECO:0007669"/>
    <property type="project" value="UniProtKB-UniRule"/>
</dbReference>
<dbReference type="GO" id="GO:0042351">
    <property type="term" value="P:'de novo' GDP-L-fucose biosynthetic process"/>
    <property type="evidence" value="ECO:0007669"/>
    <property type="project" value="TreeGrafter"/>
</dbReference>
<dbReference type="Gene3D" id="3.40.50.720">
    <property type="entry name" value="NAD(P)-binding Rossmann-like Domain"/>
    <property type="match status" value="1"/>
</dbReference>
<dbReference type="NCBIfam" id="TIGR01472">
    <property type="entry name" value="gmd"/>
    <property type="match status" value="1"/>
</dbReference>
<dbReference type="PANTHER" id="PTHR43715:SF1">
    <property type="entry name" value="GDP-MANNOSE 4,6 DEHYDRATASE"/>
    <property type="match status" value="1"/>
</dbReference>
<dbReference type="Gene3D" id="3.90.25.10">
    <property type="entry name" value="UDP-galactose 4-epimerase, domain 1"/>
    <property type="match status" value="1"/>
</dbReference>
<evidence type="ECO:0000256" key="3">
    <source>
        <dbReference type="ARBA" id="ARBA00009263"/>
    </source>
</evidence>
<dbReference type="PANTHER" id="PTHR43715">
    <property type="entry name" value="GDP-MANNOSE 4,6-DEHYDRATASE"/>
    <property type="match status" value="1"/>
</dbReference>
<dbReference type="Proteomes" id="UP000318801">
    <property type="component" value="Unassembled WGS sequence"/>
</dbReference>
<keyword evidence="5" id="KW-0536">Nodulation</keyword>
<dbReference type="AlphaFoldDB" id="A0A506TYD5"/>
<gene>
    <name evidence="8 10" type="primary">gmd</name>
    <name evidence="10" type="ORF">FJU08_21100</name>
</gene>